<dbReference type="GO" id="GO:0008233">
    <property type="term" value="F:peptidase activity"/>
    <property type="evidence" value="ECO:0007669"/>
    <property type="project" value="UniProtKB-KW"/>
</dbReference>
<name>A0ABS7U1X5_9BACT</name>
<accession>A0ABS7U1X5</accession>
<dbReference type="PRINTS" id="PR00834">
    <property type="entry name" value="PROTEASES2C"/>
</dbReference>
<proteinExistence type="predicted"/>
<comment type="caution">
    <text evidence="2">The sequence shown here is derived from an EMBL/GenBank/DDBJ whole genome shotgun (WGS) entry which is preliminary data.</text>
</comment>
<feature type="chain" id="PRO_5046035205" evidence="1">
    <location>
        <begin position="19"/>
        <end position="468"/>
    </location>
</feature>
<evidence type="ECO:0000313" key="3">
    <source>
        <dbReference type="Proteomes" id="UP001139031"/>
    </source>
</evidence>
<keyword evidence="2" id="KW-0645">Protease</keyword>
<keyword evidence="1" id="KW-0732">Signal</keyword>
<evidence type="ECO:0000256" key="1">
    <source>
        <dbReference type="SAM" id="SignalP"/>
    </source>
</evidence>
<dbReference type="GO" id="GO:0006508">
    <property type="term" value="P:proteolysis"/>
    <property type="evidence" value="ECO:0007669"/>
    <property type="project" value="UniProtKB-KW"/>
</dbReference>
<dbReference type="Pfam" id="PF13365">
    <property type="entry name" value="Trypsin_2"/>
    <property type="match status" value="1"/>
</dbReference>
<dbReference type="InterPro" id="IPR009003">
    <property type="entry name" value="Peptidase_S1_PA"/>
</dbReference>
<reference evidence="2" key="1">
    <citation type="submission" date="2021-08" db="EMBL/GenBank/DDBJ databases">
        <authorList>
            <person name="Stevens D.C."/>
        </authorList>
    </citation>
    <scope>NUCLEOTIDE SEQUENCE</scope>
    <source>
        <strain evidence="2">DSM 53165</strain>
    </source>
</reference>
<sequence>MPVALRILSLCAALVALGCASRPIGDVTLERGSAGRALNDLAVAQKGAAAVAVISTDVGRGLAFVVDPDGYLITNRHVIEDADHIEDVTFPALRPQRSFAAVRIVYIDPSRDLALIKLDVDAPLPSLSLATVGSAPIEDYLKAQDHVLLLARPGEGEGESKEQPGFVARTGSVRELAVYNPAVGPGAFFGLSQAVRRGQSGGPVLDRYGRVVGVVSWTWKHRVGGYAIPIAEAAQMLSELPSMTTPAEQSVRAAERARGFLKALDGGDLEIARRMMSPTYSRKIRQRTMTTIAEQLPGDGRAAVQQFVAALEDIVDSEPEGAEELPFSKVQDVVLRTGTRGFMEALGVEGALSKEQVISFFFEFAQAYVGARYFAESDPDDAMNAAMMRLQTVDAARTFAFAEATGRFKRGDRLVVERLEIVPGAYAPHAVVTLRNGDAEGRQPTSLVMQMRLEWGDWYVAELQTAGG</sequence>
<dbReference type="EMBL" id="JAIRAU010000047">
    <property type="protein sequence ID" value="MBZ5714455.1"/>
    <property type="molecule type" value="Genomic_DNA"/>
</dbReference>
<evidence type="ECO:0000313" key="2">
    <source>
        <dbReference type="EMBL" id="MBZ5714455.1"/>
    </source>
</evidence>
<dbReference type="PANTHER" id="PTHR43019">
    <property type="entry name" value="SERINE ENDOPROTEASE DEGS"/>
    <property type="match status" value="1"/>
</dbReference>
<dbReference type="InterPro" id="IPR001940">
    <property type="entry name" value="Peptidase_S1C"/>
</dbReference>
<protein>
    <submittedName>
        <fullName evidence="2">Serine protease</fullName>
    </submittedName>
</protein>
<keyword evidence="2" id="KW-0378">Hydrolase</keyword>
<gene>
    <name evidence="2" type="ORF">K7C98_34925</name>
</gene>
<keyword evidence="3" id="KW-1185">Reference proteome</keyword>
<dbReference type="InterPro" id="IPR043504">
    <property type="entry name" value="Peptidase_S1_PA_chymotrypsin"/>
</dbReference>
<dbReference type="Proteomes" id="UP001139031">
    <property type="component" value="Unassembled WGS sequence"/>
</dbReference>
<dbReference type="Gene3D" id="2.40.10.10">
    <property type="entry name" value="Trypsin-like serine proteases"/>
    <property type="match status" value="2"/>
</dbReference>
<feature type="signal peptide" evidence="1">
    <location>
        <begin position="1"/>
        <end position="18"/>
    </location>
</feature>
<dbReference type="RefSeq" id="WP_224196177.1">
    <property type="nucleotide sequence ID" value="NZ_JAIRAU010000047.1"/>
</dbReference>
<organism evidence="2 3">
    <name type="scientific">Nannocystis pusilla</name>
    <dbReference type="NCBI Taxonomy" id="889268"/>
    <lineage>
        <taxon>Bacteria</taxon>
        <taxon>Pseudomonadati</taxon>
        <taxon>Myxococcota</taxon>
        <taxon>Polyangia</taxon>
        <taxon>Nannocystales</taxon>
        <taxon>Nannocystaceae</taxon>
        <taxon>Nannocystis</taxon>
    </lineage>
</organism>
<dbReference type="SUPFAM" id="SSF50494">
    <property type="entry name" value="Trypsin-like serine proteases"/>
    <property type="match status" value="1"/>
</dbReference>
<dbReference type="PROSITE" id="PS51257">
    <property type="entry name" value="PROKAR_LIPOPROTEIN"/>
    <property type="match status" value="1"/>
</dbReference>
<dbReference type="PANTHER" id="PTHR43019:SF23">
    <property type="entry name" value="PROTEASE DO-LIKE 5, CHLOROPLASTIC"/>
    <property type="match status" value="1"/>
</dbReference>